<comment type="similarity">
    <text evidence="7">Belongs to the G-protein coupled receptor 1 family.</text>
</comment>
<dbReference type="GO" id="GO:0004930">
    <property type="term" value="F:G protein-coupled receptor activity"/>
    <property type="evidence" value="ECO:0007669"/>
    <property type="project" value="UniProtKB-KW"/>
</dbReference>
<dbReference type="PANTHER" id="PTHR24241">
    <property type="entry name" value="NEUROPEPTIDE RECEPTOR-RELATED G-PROTEIN COUPLED RECEPTOR"/>
    <property type="match status" value="1"/>
</dbReference>
<evidence type="ECO:0000256" key="1">
    <source>
        <dbReference type="ARBA" id="ARBA00004651"/>
    </source>
</evidence>
<evidence type="ECO:0000313" key="10">
    <source>
        <dbReference type="EMBL" id="ELT93721.1"/>
    </source>
</evidence>
<feature type="transmembrane region" description="Helical" evidence="8">
    <location>
        <begin position="109"/>
        <end position="133"/>
    </location>
</feature>
<feature type="transmembrane region" description="Helical" evidence="8">
    <location>
        <begin position="186"/>
        <end position="208"/>
    </location>
</feature>
<dbReference type="GO" id="GO:0005886">
    <property type="term" value="C:plasma membrane"/>
    <property type="evidence" value="ECO:0007669"/>
    <property type="project" value="UniProtKB-SubCell"/>
</dbReference>
<dbReference type="Gene3D" id="1.20.1070.10">
    <property type="entry name" value="Rhodopsin 7-helix transmembrane proteins"/>
    <property type="match status" value="1"/>
</dbReference>
<sequence>MDSKWIPDITINNKSITAFELSFLSSIRPELFSKNFTSFNRTAVQLLFSNHTFVAYFLEKLPRIPIFNEMSMIKTVVLSCMFVVAFIGNTATLVQMYRMRRRKSTINLLLLHLAIADLLVTFFCIVSEAVWASTIQWFAGNFMCKLVKFLQVFGLYLSTYIIVIIALDRCLAILDPMSRNRAPRRVRTMITVAWIMAGFFSTPQIIIFKVERGPFPEDFFQCVTYGTYSQPWQEQLYSCLSVGFMFIIPLVAMVSAYMLIFHTIAKKSRDFQRAASDMLSRGPVRGQLFRKAKVKSLRMTAVIVVAFIVCWTPYFVILILHTFSSNKLDEKSSLWIFFFGMANSMINPLIYRAFQISKNRKRKR</sequence>
<dbReference type="SUPFAM" id="SSF81321">
    <property type="entry name" value="Family A G protein-coupled receptor-like"/>
    <property type="match status" value="1"/>
</dbReference>
<gene>
    <name evidence="10" type="ORF">CAPTEDRAFT_126901</name>
</gene>
<evidence type="ECO:0000256" key="8">
    <source>
        <dbReference type="SAM" id="Phobius"/>
    </source>
</evidence>
<dbReference type="PROSITE" id="PS00237">
    <property type="entry name" value="G_PROTEIN_RECEP_F1_1"/>
    <property type="match status" value="1"/>
</dbReference>
<dbReference type="GO" id="GO:0032870">
    <property type="term" value="P:cellular response to hormone stimulus"/>
    <property type="evidence" value="ECO:0007669"/>
    <property type="project" value="TreeGrafter"/>
</dbReference>
<keyword evidence="3 7" id="KW-0812">Transmembrane</keyword>
<keyword evidence="4 8" id="KW-1133">Transmembrane helix</keyword>
<reference evidence="10" key="1">
    <citation type="journal article" date="2013" name="Nature">
        <title>Insights into bilaterian evolution from three spiralian genomes.</title>
        <authorList>
            <person name="Simakov O."/>
            <person name="Marletaz F."/>
            <person name="Cho S.J."/>
            <person name="Edsinger-Gonzales E."/>
            <person name="Havlak P."/>
            <person name="Hellsten U."/>
            <person name="Kuo D.H."/>
            <person name="Larsson T."/>
            <person name="Lv J."/>
            <person name="Arendt D."/>
            <person name="Savage R."/>
            <person name="Osoegawa K."/>
            <person name="de Jong P."/>
            <person name="Grimwood J."/>
            <person name="Chapman J.A."/>
            <person name="Shapiro H."/>
            <person name="Aerts A."/>
            <person name="Otillar R.P."/>
            <person name="Terry A.Y."/>
            <person name="Boore J.L."/>
            <person name="Grigoriev I.V."/>
            <person name="Lindberg D.R."/>
            <person name="Seaver E.C."/>
            <person name="Weisblat D.A."/>
            <person name="Putnam N.H."/>
            <person name="Rokhsar D.S."/>
        </authorList>
    </citation>
    <scope>NUCLEOTIDE SEQUENCE</scope>
    <source>
        <strain evidence="10">I ESC-2004</strain>
    </source>
</reference>
<comment type="subcellular location">
    <subcellularLocation>
        <location evidence="1">Cell membrane</location>
        <topology evidence="1">Multi-pass membrane protein</topology>
    </subcellularLocation>
</comment>
<feature type="domain" description="G-protein coupled receptors family 1 profile" evidence="9">
    <location>
        <begin position="88"/>
        <end position="351"/>
    </location>
</feature>
<dbReference type="EMBL" id="KB309640">
    <property type="protein sequence ID" value="ELT93721.1"/>
    <property type="molecule type" value="Genomic_DNA"/>
</dbReference>
<keyword evidence="5 8" id="KW-0472">Membrane</keyword>
<dbReference type="AlphaFoldDB" id="R7TQD2"/>
<dbReference type="OrthoDB" id="6022667at2759"/>
<dbReference type="STRING" id="283909.R7TQD2"/>
<evidence type="ECO:0000256" key="2">
    <source>
        <dbReference type="ARBA" id="ARBA00022475"/>
    </source>
</evidence>
<dbReference type="Pfam" id="PF00001">
    <property type="entry name" value="7tm_1"/>
    <property type="match status" value="1"/>
</dbReference>
<protein>
    <recommendedName>
        <fullName evidence="9">G-protein coupled receptors family 1 profile domain-containing protein</fullName>
    </recommendedName>
</protein>
<evidence type="ECO:0000256" key="3">
    <source>
        <dbReference type="ARBA" id="ARBA00022692"/>
    </source>
</evidence>
<dbReference type="PRINTS" id="PR00237">
    <property type="entry name" value="GPCRRHODOPSN"/>
</dbReference>
<evidence type="ECO:0000256" key="4">
    <source>
        <dbReference type="ARBA" id="ARBA00022989"/>
    </source>
</evidence>
<dbReference type="InterPro" id="IPR017452">
    <property type="entry name" value="GPCR_Rhodpsn_7TM"/>
</dbReference>
<evidence type="ECO:0000256" key="6">
    <source>
        <dbReference type="ARBA" id="ARBA00023170"/>
    </source>
</evidence>
<keyword evidence="6 7" id="KW-0675">Receptor</keyword>
<evidence type="ECO:0000256" key="7">
    <source>
        <dbReference type="RuleBase" id="RU000688"/>
    </source>
</evidence>
<feature type="transmembrane region" description="Helical" evidence="8">
    <location>
        <begin position="76"/>
        <end position="97"/>
    </location>
</feature>
<dbReference type="GO" id="GO:0042277">
    <property type="term" value="F:peptide binding"/>
    <property type="evidence" value="ECO:0007669"/>
    <property type="project" value="TreeGrafter"/>
</dbReference>
<keyword evidence="7" id="KW-0297">G-protein coupled receptor</keyword>
<evidence type="ECO:0000256" key="5">
    <source>
        <dbReference type="ARBA" id="ARBA00023136"/>
    </source>
</evidence>
<organism evidence="10">
    <name type="scientific">Capitella teleta</name>
    <name type="common">Polychaete worm</name>
    <dbReference type="NCBI Taxonomy" id="283909"/>
    <lineage>
        <taxon>Eukaryota</taxon>
        <taxon>Metazoa</taxon>
        <taxon>Spiralia</taxon>
        <taxon>Lophotrochozoa</taxon>
        <taxon>Annelida</taxon>
        <taxon>Polychaeta</taxon>
        <taxon>Sedentaria</taxon>
        <taxon>Scolecida</taxon>
        <taxon>Capitellidae</taxon>
        <taxon>Capitella</taxon>
    </lineage>
</organism>
<proteinExistence type="inferred from homology"/>
<name>R7TQD2_CAPTE</name>
<feature type="transmembrane region" description="Helical" evidence="8">
    <location>
        <begin position="335"/>
        <end position="354"/>
    </location>
</feature>
<dbReference type="PROSITE" id="PS50262">
    <property type="entry name" value="G_PROTEIN_RECEP_F1_2"/>
    <property type="match status" value="1"/>
</dbReference>
<keyword evidence="2" id="KW-1003">Cell membrane</keyword>
<feature type="transmembrane region" description="Helical" evidence="8">
    <location>
        <begin position="235"/>
        <end position="260"/>
    </location>
</feature>
<feature type="transmembrane region" description="Helical" evidence="8">
    <location>
        <begin position="153"/>
        <end position="174"/>
    </location>
</feature>
<accession>R7TQD2</accession>
<dbReference type="CDD" id="cd15384">
    <property type="entry name" value="7tmA_GnRHR_invertebrate"/>
    <property type="match status" value="1"/>
</dbReference>
<evidence type="ECO:0000259" key="9">
    <source>
        <dbReference type="PROSITE" id="PS50262"/>
    </source>
</evidence>
<dbReference type="InParanoid" id="R7TQD2"/>
<dbReference type="PANTHER" id="PTHR24241:SF59">
    <property type="entry name" value="ADIPOKINETIC HORMONE RECEPTOR, ISOFORM C"/>
    <property type="match status" value="1"/>
</dbReference>
<feature type="transmembrane region" description="Helical" evidence="8">
    <location>
        <begin position="299"/>
        <end position="323"/>
    </location>
</feature>
<keyword evidence="7" id="KW-0807">Transducer</keyword>
<dbReference type="InterPro" id="IPR000276">
    <property type="entry name" value="GPCR_Rhodpsn"/>
</dbReference>